<dbReference type="CDD" id="cd06445">
    <property type="entry name" value="ATase"/>
    <property type="match status" value="1"/>
</dbReference>
<reference evidence="11 12" key="1">
    <citation type="journal article" date="2019" name="Int. J. Syst. Evol. Microbiol.">
        <title>The Global Catalogue of Microorganisms (GCM) 10K type strain sequencing project: providing services to taxonomists for standard genome sequencing and annotation.</title>
        <authorList>
            <consortium name="The Broad Institute Genomics Platform"/>
            <consortium name="The Broad Institute Genome Sequencing Center for Infectious Disease"/>
            <person name="Wu L."/>
            <person name="Ma J."/>
        </authorList>
    </citation>
    <scope>NUCLEOTIDE SEQUENCE [LARGE SCALE GENOMIC DNA]</scope>
    <source>
        <strain evidence="11 12">GX26</strain>
    </source>
</reference>
<dbReference type="GO" id="GO:0032259">
    <property type="term" value="P:methylation"/>
    <property type="evidence" value="ECO:0007669"/>
    <property type="project" value="UniProtKB-KW"/>
</dbReference>
<comment type="catalytic activity">
    <reaction evidence="1">
        <text>a 4-O-methyl-thymidine in DNA + L-cysteinyl-[protein] = a thymidine in DNA + S-methyl-L-cysteinyl-[protein]</text>
        <dbReference type="Rhea" id="RHEA:53428"/>
        <dbReference type="Rhea" id="RHEA-COMP:10131"/>
        <dbReference type="Rhea" id="RHEA-COMP:10132"/>
        <dbReference type="Rhea" id="RHEA-COMP:13555"/>
        <dbReference type="Rhea" id="RHEA-COMP:13556"/>
        <dbReference type="ChEBI" id="CHEBI:29950"/>
        <dbReference type="ChEBI" id="CHEBI:82612"/>
        <dbReference type="ChEBI" id="CHEBI:137386"/>
        <dbReference type="ChEBI" id="CHEBI:137387"/>
        <dbReference type="EC" id="2.1.1.63"/>
    </reaction>
</comment>
<keyword evidence="5 11" id="KW-0808">Transferase</keyword>
<dbReference type="SUPFAM" id="SSF46767">
    <property type="entry name" value="Methylated DNA-protein cysteine methyltransferase, C-terminal domain"/>
    <property type="match status" value="1"/>
</dbReference>
<feature type="region of interest" description="Disordered" evidence="9">
    <location>
        <begin position="123"/>
        <end position="145"/>
    </location>
</feature>
<evidence type="ECO:0000256" key="9">
    <source>
        <dbReference type="SAM" id="MobiDB-lite"/>
    </source>
</evidence>
<dbReference type="Proteomes" id="UP001596395">
    <property type="component" value="Unassembled WGS sequence"/>
</dbReference>
<comment type="caution">
    <text evidence="11">The sequence shown here is derived from an EMBL/GenBank/DDBJ whole genome shotgun (WGS) entry which is preliminary data.</text>
</comment>
<dbReference type="GO" id="GO:0006281">
    <property type="term" value="P:DNA repair"/>
    <property type="evidence" value="ECO:0007669"/>
    <property type="project" value="UniProtKB-KW"/>
</dbReference>
<feature type="domain" description="Methylated-DNA-[protein]-cysteine S-methyltransferase DNA binding" evidence="10">
    <location>
        <begin position="48"/>
        <end position="127"/>
    </location>
</feature>
<dbReference type="InterPro" id="IPR014048">
    <property type="entry name" value="MethylDNA_cys_MeTrfase_DNA-bd"/>
</dbReference>
<dbReference type="EMBL" id="JBHSXN010000006">
    <property type="protein sequence ID" value="MFC6955439.1"/>
    <property type="molecule type" value="Genomic_DNA"/>
</dbReference>
<evidence type="ECO:0000313" key="11">
    <source>
        <dbReference type="EMBL" id="MFC6955439.1"/>
    </source>
</evidence>
<evidence type="ECO:0000256" key="6">
    <source>
        <dbReference type="ARBA" id="ARBA00022763"/>
    </source>
</evidence>
<dbReference type="AlphaFoldDB" id="A0ABD5VIT3"/>
<protein>
    <recommendedName>
        <fullName evidence="3">methylated-DNA--[protein]-cysteine S-methyltransferase</fullName>
        <ecNumber evidence="3">2.1.1.63</ecNumber>
    </recommendedName>
</protein>
<dbReference type="GO" id="GO:0003908">
    <property type="term" value="F:methylated-DNA-[protein]-cysteine S-methyltransferase activity"/>
    <property type="evidence" value="ECO:0007669"/>
    <property type="project" value="UniProtKB-EC"/>
</dbReference>
<dbReference type="Gene3D" id="1.10.10.10">
    <property type="entry name" value="Winged helix-like DNA-binding domain superfamily/Winged helix DNA-binding domain"/>
    <property type="match status" value="1"/>
</dbReference>
<dbReference type="NCBIfam" id="TIGR00589">
    <property type="entry name" value="ogt"/>
    <property type="match status" value="1"/>
</dbReference>
<name>A0ABD5VIT3_9EURY</name>
<keyword evidence="4 11" id="KW-0489">Methyltransferase</keyword>
<gene>
    <name evidence="11" type="ORF">ACFQGB_21455</name>
</gene>
<dbReference type="Pfam" id="PF01035">
    <property type="entry name" value="DNA_binding_1"/>
    <property type="match status" value="1"/>
</dbReference>
<keyword evidence="6" id="KW-0227">DNA damage</keyword>
<dbReference type="PANTHER" id="PTHR10815:SF13">
    <property type="entry name" value="METHYLATED-DNA--PROTEIN-CYSTEINE METHYLTRANSFERASE"/>
    <property type="match status" value="1"/>
</dbReference>
<keyword evidence="7" id="KW-0234">DNA repair</keyword>
<dbReference type="EC" id="2.1.1.63" evidence="3"/>
<evidence type="ECO:0000256" key="1">
    <source>
        <dbReference type="ARBA" id="ARBA00001286"/>
    </source>
</evidence>
<feature type="compositionally biased region" description="Basic and acidic residues" evidence="9">
    <location>
        <begin position="123"/>
        <end position="136"/>
    </location>
</feature>
<organism evidence="11 12">
    <name type="scientific">Halorubellus litoreus</name>
    <dbReference type="NCBI Taxonomy" id="755308"/>
    <lineage>
        <taxon>Archaea</taxon>
        <taxon>Methanobacteriati</taxon>
        <taxon>Methanobacteriota</taxon>
        <taxon>Stenosarchaea group</taxon>
        <taxon>Halobacteria</taxon>
        <taxon>Halobacteriales</taxon>
        <taxon>Halorubellaceae</taxon>
        <taxon>Halorubellus</taxon>
    </lineage>
</organism>
<evidence type="ECO:0000259" key="10">
    <source>
        <dbReference type="Pfam" id="PF01035"/>
    </source>
</evidence>
<evidence type="ECO:0000256" key="8">
    <source>
        <dbReference type="ARBA" id="ARBA00049348"/>
    </source>
</evidence>
<dbReference type="RefSeq" id="WP_336352365.1">
    <property type="nucleotide sequence ID" value="NZ_JAZAQL010000006.1"/>
</dbReference>
<evidence type="ECO:0000256" key="4">
    <source>
        <dbReference type="ARBA" id="ARBA00022603"/>
    </source>
</evidence>
<evidence type="ECO:0000256" key="2">
    <source>
        <dbReference type="ARBA" id="ARBA00008711"/>
    </source>
</evidence>
<keyword evidence="12" id="KW-1185">Reference proteome</keyword>
<evidence type="ECO:0000256" key="7">
    <source>
        <dbReference type="ARBA" id="ARBA00023204"/>
    </source>
</evidence>
<dbReference type="InterPro" id="IPR036388">
    <property type="entry name" value="WH-like_DNA-bd_sf"/>
</dbReference>
<dbReference type="InterPro" id="IPR036217">
    <property type="entry name" value="MethylDNA_cys_MeTrfase_DNAb"/>
</dbReference>
<evidence type="ECO:0000256" key="3">
    <source>
        <dbReference type="ARBA" id="ARBA00011918"/>
    </source>
</evidence>
<proteinExistence type="inferred from homology"/>
<dbReference type="InterPro" id="IPR001497">
    <property type="entry name" value="MethylDNA_cys_MeTrfase_AS"/>
</dbReference>
<evidence type="ECO:0000256" key="5">
    <source>
        <dbReference type="ARBA" id="ARBA00022679"/>
    </source>
</evidence>
<accession>A0ABD5VIT3</accession>
<comment type="catalytic activity">
    <reaction evidence="8">
        <text>a 6-O-methyl-2'-deoxyguanosine in DNA + L-cysteinyl-[protein] = S-methyl-L-cysteinyl-[protein] + a 2'-deoxyguanosine in DNA</text>
        <dbReference type="Rhea" id="RHEA:24000"/>
        <dbReference type="Rhea" id="RHEA-COMP:10131"/>
        <dbReference type="Rhea" id="RHEA-COMP:10132"/>
        <dbReference type="Rhea" id="RHEA-COMP:11367"/>
        <dbReference type="Rhea" id="RHEA-COMP:11368"/>
        <dbReference type="ChEBI" id="CHEBI:29950"/>
        <dbReference type="ChEBI" id="CHEBI:82612"/>
        <dbReference type="ChEBI" id="CHEBI:85445"/>
        <dbReference type="ChEBI" id="CHEBI:85448"/>
        <dbReference type="EC" id="2.1.1.63"/>
    </reaction>
</comment>
<dbReference type="PANTHER" id="PTHR10815">
    <property type="entry name" value="METHYLATED-DNA--PROTEIN-CYSTEINE METHYLTRANSFERASE"/>
    <property type="match status" value="1"/>
</dbReference>
<evidence type="ECO:0000313" key="12">
    <source>
        <dbReference type="Proteomes" id="UP001596395"/>
    </source>
</evidence>
<dbReference type="PROSITE" id="PS00374">
    <property type="entry name" value="MGMT"/>
    <property type="match status" value="1"/>
</dbReference>
<comment type="similarity">
    <text evidence="2">Belongs to the MGMT family.</text>
</comment>
<dbReference type="FunFam" id="1.10.10.10:FF:000214">
    <property type="entry name" value="Methylated-DNA--protein-cysteine methyltransferase"/>
    <property type="match status" value="1"/>
</dbReference>
<sequence length="145" mass="15881">MDFSLFDATVRIDDAFVDAPPDALRRELREYARGERRTFDVAVAYPDDFTGDVMRAMTEIPYDETRTYGALARDLDTSAVAVGGACARNPVPVVVPCHRVVASDGGLRGYSGGDGVDTKRRLLEHETRNVEGDDGTRQSTLPGRD</sequence>